<proteinExistence type="predicted"/>
<keyword evidence="2" id="KW-1185">Reference proteome</keyword>
<evidence type="ECO:0000313" key="1">
    <source>
        <dbReference type="EMBL" id="KAK8037155.1"/>
    </source>
</evidence>
<sequence length="156" mass="18138">MSQSDKNLLEVAERPTMTPAQQDWIRACQDDIWVDLMLRLTKSAPVDLSKPIEGKEASPEATYYRKRLVISDYGFFVRDTEVRATLDIQELLPTSRAIVVVIATSWELGEEQIRRLECRAAVLRCEKELEAPIIITYERSIYLRFLFFDDYGFLAR</sequence>
<dbReference type="Proteomes" id="UP001396898">
    <property type="component" value="Unassembled WGS sequence"/>
</dbReference>
<comment type="caution">
    <text evidence="1">The sequence shown here is derived from an EMBL/GenBank/DDBJ whole genome shotgun (WGS) entry which is preliminary data.</text>
</comment>
<reference evidence="1 2" key="1">
    <citation type="submission" date="2023-01" db="EMBL/GenBank/DDBJ databases">
        <title>Analysis of 21 Apiospora genomes using comparative genomics revels a genus with tremendous synthesis potential of carbohydrate active enzymes and secondary metabolites.</title>
        <authorList>
            <person name="Sorensen T."/>
        </authorList>
    </citation>
    <scope>NUCLEOTIDE SEQUENCE [LARGE SCALE GENOMIC DNA]</scope>
    <source>
        <strain evidence="1 2">CBS 20057</strain>
    </source>
</reference>
<dbReference type="EMBL" id="JAQQWI010000003">
    <property type="protein sequence ID" value="KAK8037155.1"/>
    <property type="molecule type" value="Genomic_DNA"/>
</dbReference>
<protein>
    <submittedName>
        <fullName evidence="1">Uncharacterized protein</fullName>
    </submittedName>
</protein>
<accession>A0ABR1SS51</accession>
<gene>
    <name evidence="1" type="ORF">PG991_001469</name>
</gene>
<organism evidence="1 2">
    <name type="scientific">Apiospora marii</name>
    <dbReference type="NCBI Taxonomy" id="335849"/>
    <lineage>
        <taxon>Eukaryota</taxon>
        <taxon>Fungi</taxon>
        <taxon>Dikarya</taxon>
        <taxon>Ascomycota</taxon>
        <taxon>Pezizomycotina</taxon>
        <taxon>Sordariomycetes</taxon>
        <taxon>Xylariomycetidae</taxon>
        <taxon>Amphisphaeriales</taxon>
        <taxon>Apiosporaceae</taxon>
        <taxon>Apiospora</taxon>
    </lineage>
</organism>
<evidence type="ECO:0000313" key="2">
    <source>
        <dbReference type="Proteomes" id="UP001396898"/>
    </source>
</evidence>
<name>A0ABR1SS51_9PEZI</name>